<dbReference type="SUPFAM" id="SSF49695">
    <property type="entry name" value="gamma-Crystallin-like"/>
    <property type="match status" value="1"/>
</dbReference>
<evidence type="ECO:0000313" key="2">
    <source>
        <dbReference type="Proteomes" id="UP000018144"/>
    </source>
</evidence>
<accession>U4L3P7</accession>
<protein>
    <submittedName>
        <fullName evidence="1">Uncharacterized protein</fullName>
    </submittedName>
</protein>
<proteinExistence type="predicted"/>
<gene>
    <name evidence="1" type="ORF">PCON_10260</name>
</gene>
<keyword evidence="2" id="KW-1185">Reference proteome</keyword>
<sequence>MKGCSTPFMGVVGTCHTWTDPSPNLCHNLSKFWNDKFRSYEVKDGCCSFYKHSSCRQRFFRARNRKDDWIKVGQRHEISSFKCAPTCEELQNPA</sequence>
<dbReference type="Gene3D" id="2.60.20.10">
    <property type="entry name" value="Crystallins"/>
    <property type="match status" value="1"/>
</dbReference>
<dbReference type="Proteomes" id="UP000018144">
    <property type="component" value="Unassembled WGS sequence"/>
</dbReference>
<dbReference type="EMBL" id="HF935554">
    <property type="protein sequence ID" value="CCX10666.1"/>
    <property type="molecule type" value="Genomic_DNA"/>
</dbReference>
<reference evidence="1 2" key="1">
    <citation type="journal article" date="2013" name="PLoS Genet.">
        <title>The genome and development-dependent transcriptomes of Pyronema confluens: a window into fungal evolution.</title>
        <authorList>
            <person name="Traeger S."/>
            <person name="Altegoer F."/>
            <person name="Freitag M."/>
            <person name="Gabaldon T."/>
            <person name="Kempken F."/>
            <person name="Kumar A."/>
            <person name="Marcet-Houben M."/>
            <person name="Poggeler S."/>
            <person name="Stajich J.E."/>
            <person name="Nowrousian M."/>
        </authorList>
    </citation>
    <scope>NUCLEOTIDE SEQUENCE [LARGE SCALE GENOMIC DNA]</scope>
    <source>
        <strain evidence="2">CBS 100304</strain>
        <tissue evidence="1">Vegetative mycelium</tissue>
    </source>
</reference>
<dbReference type="InterPro" id="IPR011024">
    <property type="entry name" value="G_crystallin-like"/>
</dbReference>
<organism evidence="1 2">
    <name type="scientific">Pyronema omphalodes (strain CBS 100304)</name>
    <name type="common">Pyronema confluens</name>
    <dbReference type="NCBI Taxonomy" id="1076935"/>
    <lineage>
        <taxon>Eukaryota</taxon>
        <taxon>Fungi</taxon>
        <taxon>Dikarya</taxon>
        <taxon>Ascomycota</taxon>
        <taxon>Pezizomycotina</taxon>
        <taxon>Pezizomycetes</taxon>
        <taxon>Pezizales</taxon>
        <taxon>Pyronemataceae</taxon>
        <taxon>Pyronema</taxon>
    </lineage>
</organism>
<evidence type="ECO:0000313" key="1">
    <source>
        <dbReference type="EMBL" id="CCX10666.1"/>
    </source>
</evidence>
<dbReference type="AlphaFoldDB" id="U4L3P7"/>
<name>U4L3P7_PYROM</name>